<comment type="pathway">
    <text evidence="2">Purine metabolism; urate degradation; (S)-allantoin from urate: step 3/3.</text>
</comment>
<dbReference type="InterPro" id="IPR017595">
    <property type="entry name" value="OHCU_decarboxylase-2"/>
</dbReference>
<dbReference type="Pfam" id="PF09349">
    <property type="entry name" value="OHCU_decarbox"/>
    <property type="match status" value="1"/>
</dbReference>
<dbReference type="GO" id="GO:0051997">
    <property type="term" value="F:2-oxo-4-hydroxy-4-carboxy-5-ureidoimidazoline decarboxylase activity"/>
    <property type="evidence" value="ECO:0007669"/>
    <property type="project" value="UniProtKB-EC"/>
</dbReference>
<comment type="catalytic activity">
    <reaction evidence="1">
        <text>5-hydroxy-2-oxo-4-ureido-2,5-dihydro-1H-imidazole-5-carboxylate + H(+) = (S)-allantoin + CO2</text>
        <dbReference type="Rhea" id="RHEA:26301"/>
        <dbReference type="ChEBI" id="CHEBI:15378"/>
        <dbReference type="ChEBI" id="CHEBI:15678"/>
        <dbReference type="ChEBI" id="CHEBI:16526"/>
        <dbReference type="ChEBI" id="CHEBI:58639"/>
        <dbReference type="EC" id="4.1.1.97"/>
    </reaction>
</comment>
<gene>
    <name evidence="9" type="ORF">SAMN04488544_3622</name>
</gene>
<name>A0A1H2NAF1_9ACTN</name>
<reference evidence="10" key="1">
    <citation type="submission" date="2016-10" db="EMBL/GenBank/DDBJ databases">
        <authorList>
            <person name="Varghese N."/>
            <person name="Submissions S."/>
        </authorList>
    </citation>
    <scope>NUCLEOTIDE SEQUENCE [LARGE SCALE GENOMIC DNA]</scope>
    <source>
        <strain evidence="10">DSM 21743</strain>
    </source>
</reference>
<dbReference type="GO" id="GO:0019628">
    <property type="term" value="P:urate catabolic process"/>
    <property type="evidence" value="ECO:0007669"/>
    <property type="project" value="TreeGrafter"/>
</dbReference>
<evidence type="ECO:0000259" key="8">
    <source>
        <dbReference type="Pfam" id="PF09349"/>
    </source>
</evidence>
<proteinExistence type="predicted"/>
<evidence type="ECO:0000256" key="4">
    <source>
        <dbReference type="ARBA" id="ARBA00022631"/>
    </source>
</evidence>
<feature type="region of interest" description="Disordered" evidence="7">
    <location>
        <begin position="67"/>
        <end position="89"/>
    </location>
</feature>
<dbReference type="InterPro" id="IPR018020">
    <property type="entry name" value="OHCU_decarboxylase"/>
</dbReference>
<organism evidence="9 10">
    <name type="scientific">Microlunatus sagamiharensis</name>
    <dbReference type="NCBI Taxonomy" id="546874"/>
    <lineage>
        <taxon>Bacteria</taxon>
        <taxon>Bacillati</taxon>
        <taxon>Actinomycetota</taxon>
        <taxon>Actinomycetes</taxon>
        <taxon>Propionibacteriales</taxon>
        <taxon>Propionibacteriaceae</taxon>
        <taxon>Microlunatus</taxon>
    </lineage>
</organism>
<feature type="compositionally biased region" description="Polar residues" evidence="7">
    <location>
        <begin position="74"/>
        <end position="89"/>
    </location>
</feature>
<feature type="domain" description="Oxo-4-hydroxy-4-carboxy-5-ureidoimidazoline decarboxylase" evidence="8">
    <location>
        <begin position="10"/>
        <end position="158"/>
    </location>
</feature>
<keyword evidence="5" id="KW-0210">Decarboxylase</keyword>
<keyword evidence="6" id="KW-0456">Lyase</keyword>
<dbReference type="NCBIfam" id="NF010372">
    <property type="entry name" value="PRK13798.1"/>
    <property type="match status" value="1"/>
</dbReference>
<sequence length="183" mass="19394">MGTQLAGVTDAQLREGLIACLHVRRWADDVVAAGPYGSVDALVEAAREAATPLSAAEVDEAMAQHPRIGERPTGTGQSASFSRAEQASSASGDEELAARLAAGNAAYEARFGRVFLIRAAGRSREEILGELERRLGLDPEEEIGIVGRELRDIALLRIPQVFTYLDAVALDHSAGLDDADAAR</sequence>
<evidence type="ECO:0000256" key="5">
    <source>
        <dbReference type="ARBA" id="ARBA00022793"/>
    </source>
</evidence>
<evidence type="ECO:0000256" key="3">
    <source>
        <dbReference type="ARBA" id="ARBA00012257"/>
    </source>
</evidence>
<evidence type="ECO:0000313" key="9">
    <source>
        <dbReference type="EMBL" id="SDV02342.1"/>
    </source>
</evidence>
<dbReference type="NCBIfam" id="TIGR03180">
    <property type="entry name" value="UraD_2"/>
    <property type="match status" value="1"/>
</dbReference>
<accession>A0A1H2NAF1</accession>
<dbReference type="GO" id="GO:0006144">
    <property type="term" value="P:purine nucleobase metabolic process"/>
    <property type="evidence" value="ECO:0007669"/>
    <property type="project" value="UniProtKB-KW"/>
</dbReference>
<keyword evidence="4" id="KW-0659">Purine metabolism</keyword>
<dbReference type="EC" id="4.1.1.97" evidence="3"/>
<evidence type="ECO:0000256" key="7">
    <source>
        <dbReference type="SAM" id="MobiDB-lite"/>
    </source>
</evidence>
<dbReference type="AlphaFoldDB" id="A0A1H2NAF1"/>
<evidence type="ECO:0000256" key="2">
    <source>
        <dbReference type="ARBA" id="ARBA00004754"/>
    </source>
</evidence>
<protein>
    <recommendedName>
        <fullName evidence="3">2-oxo-4-hydroxy-4-carboxy-5-ureidoimidazoline decarboxylase</fullName>
        <ecNumber evidence="3">4.1.1.97</ecNumber>
    </recommendedName>
</protein>
<keyword evidence="10" id="KW-1185">Reference proteome</keyword>
<dbReference type="InterPro" id="IPR036778">
    <property type="entry name" value="OHCU_decarboxylase_sf"/>
</dbReference>
<dbReference type="PANTHER" id="PTHR43466">
    <property type="entry name" value="2-OXO-4-HYDROXY-4-CARBOXY-5-UREIDOIMIDAZOLINE DECARBOXYLASE-RELATED"/>
    <property type="match status" value="1"/>
</dbReference>
<evidence type="ECO:0000313" key="10">
    <source>
        <dbReference type="Proteomes" id="UP000198825"/>
    </source>
</evidence>
<evidence type="ECO:0000256" key="6">
    <source>
        <dbReference type="ARBA" id="ARBA00023239"/>
    </source>
</evidence>
<dbReference type="OrthoDB" id="5243781at2"/>
<dbReference type="PANTHER" id="PTHR43466:SF1">
    <property type="entry name" value="2-OXO-4-HYDROXY-4-CARBOXY-5-UREIDOIMIDAZOLINE DECARBOXYLASE-RELATED"/>
    <property type="match status" value="1"/>
</dbReference>
<dbReference type="EMBL" id="LT629799">
    <property type="protein sequence ID" value="SDV02342.1"/>
    <property type="molecule type" value="Genomic_DNA"/>
</dbReference>
<dbReference type="SUPFAM" id="SSF158694">
    <property type="entry name" value="UraD-Like"/>
    <property type="match status" value="1"/>
</dbReference>
<dbReference type="RefSeq" id="WP_091077635.1">
    <property type="nucleotide sequence ID" value="NZ_LT629799.1"/>
</dbReference>
<dbReference type="STRING" id="546874.SAMN04488544_3622"/>
<dbReference type="Gene3D" id="1.10.3330.10">
    <property type="entry name" value="Oxo-4-hydroxy-4-carboxy-5-ureidoimidazoline decarboxylase"/>
    <property type="match status" value="1"/>
</dbReference>
<evidence type="ECO:0000256" key="1">
    <source>
        <dbReference type="ARBA" id="ARBA00001163"/>
    </source>
</evidence>
<dbReference type="Proteomes" id="UP000198825">
    <property type="component" value="Chromosome I"/>
</dbReference>